<organism evidence="1 2">
    <name type="scientific">Aneurinibacillus soli</name>
    <dbReference type="NCBI Taxonomy" id="1500254"/>
    <lineage>
        <taxon>Bacteria</taxon>
        <taxon>Bacillati</taxon>
        <taxon>Bacillota</taxon>
        <taxon>Bacilli</taxon>
        <taxon>Bacillales</taxon>
        <taxon>Paenibacillaceae</taxon>
        <taxon>Aneurinibacillus group</taxon>
        <taxon>Aneurinibacillus</taxon>
    </lineage>
</organism>
<proteinExistence type="predicted"/>
<evidence type="ECO:0000313" key="2">
    <source>
        <dbReference type="Proteomes" id="UP000217696"/>
    </source>
</evidence>
<dbReference type="Proteomes" id="UP000217696">
    <property type="component" value="Chromosome"/>
</dbReference>
<dbReference type="InterPro" id="IPR024419">
    <property type="entry name" value="YvrJ"/>
</dbReference>
<dbReference type="RefSeq" id="WP_096466880.1">
    <property type="nucleotide sequence ID" value="NZ_AP017312.1"/>
</dbReference>
<accession>A0A0U4WL83</accession>
<gene>
    <name evidence="1" type="ORF">CB4_03358</name>
</gene>
<dbReference type="Pfam" id="PF12841">
    <property type="entry name" value="YvrJ"/>
    <property type="match status" value="1"/>
</dbReference>
<dbReference type="AlphaFoldDB" id="A0A0U4WL83"/>
<evidence type="ECO:0000313" key="1">
    <source>
        <dbReference type="EMBL" id="BAU29177.1"/>
    </source>
</evidence>
<sequence length="48" mass="5399">MTDWIPVLSNVGFPAAVTLYLLVRVESRLEQLSGCITRLTETIHAIRD</sequence>
<keyword evidence="2" id="KW-1185">Reference proteome</keyword>
<protein>
    <submittedName>
        <fullName evidence="1">YvrJ protein family protein</fullName>
    </submittedName>
</protein>
<reference evidence="1 2" key="1">
    <citation type="submission" date="2015-12" db="EMBL/GenBank/DDBJ databases">
        <title>Genome sequence of Aneurinibacillus soli.</title>
        <authorList>
            <person name="Lee J.S."/>
            <person name="Lee K.C."/>
            <person name="Kim K.K."/>
            <person name="Lee B.W."/>
        </authorList>
    </citation>
    <scope>NUCLEOTIDE SEQUENCE [LARGE SCALE GENOMIC DNA]</scope>
    <source>
        <strain evidence="1 2">CB4</strain>
    </source>
</reference>
<dbReference type="EMBL" id="AP017312">
    <property type="protein sequence ID" value="BAU29177.1"/>
    <property type="molecule type" value="Genomic_DNA"/>
</dbReference>
<dbReference type="KEGG" id="asoc:CB4_03358"/>
<name>A0A0U4WL83_9BACL</name>
<dbReference type="OrthoDB" id="2662123at2"/>